<dbReference type="OrthoDB" id="2158658at2759"/>
<comment type="caution">
    <text evidence="2">The sequence shown here is derived from an EMBL/GenBank/DDBJ whole genome shotgun (WGS) entry which is preliminary data.</text>
</comment>
<proteinExistence type="predicted"/>
<keyword evidence="3" id="KW-1185">Reference proteome</keyword>
<dbReference type="EMBL" id="PDUG01000006">
    <property type="protein sequence ID" value="PIC21165.1"/>
    <property type="molecule type" value="Genomic_DNA"/>
</dbReference>
<feature type="region of interest" description="Disordered" evidence="1">
    <location>
        <begin position="97"/>
        <end position="119"/>
    </location>
</feature>
<evidence type="ECO:0000313" key="3">
    <source>
        <dbReference type="Proteomes" id="UP000230233"/>
    </source>
</evidence>
<accession>A0A2G5T197</accession>
<sequence>MLQNGVLANPDINQAVQNNINRSAFVAIPPTVYNPRFPQSPATLYATPDVPPGAPGVRLEDSVLSRIINAMNSLPPGSRAEISPSVFEEIEPLLFGRMPDRNADRGLQNHGVDPPPAPG</sequence>
<evidence type="ECO:0000256" key="1">
    <source>
        <dbReference type="SAM" id="MobiDB-lite"/>
    </source>
</evidence>
<name>A0A2G5T197_9PELO</name>
<dbReference type="AlphaFoldDB" id="A0A2G5T197"/>
<dbReference type="Proteomes" id="UP000230233">
    <property type="component" value="Chromosome X"/>
</dbReference>
<organism evidence="2 3">
    <name type="scientific">Caenorhabditis nigoni</name>
    <dbReference type="NCBI Taxonomy" id="1611254"/>
    <lineage>
        <taxon>Eukaryota</taxon>
        <taxon>Metazoa</taxon>
        <taxon>Ecdysozoa</taxon>
        <taxon>Nematoda</taxon>
        <taxon>Chromadorea</taxon>
        <taxon>Rhabditida</taxon>
        <taxon>Rhabditina</taxon>
        <taxon>Rhabditomorpha</taxon>
        <taxon>Rhabditoidea</taxon>
        <taxon>Rhabditidae</taxon>
        <taxon>Peloderinae</taxon>
        <taxon>Caenorhabditis</taxon>
    </lineage>
</organism>
<gene>
    <name evidence="2" type="primary">Cnig_chr_X.g26104</name>
    <name evidence="2" type="ORF">B9Z55_026104</name>
</gene>
<protein>
    <submittedName>
        <fullName evidence="2">Uncharacterized protein</fullName>
    </submittedName>
</protein>
<reference evidence="3" key="1">
    <citation type="submission" date="2017-10" db="EMBL/GenBank/DDBJ databases">
        <title>Rapid genome shrinkage in a self-fertile nematode reveals novel sperm competition proteins.</title>
        <authorList>
            <person name="Yin D."/>
            <person name="Schwarz E.M."/>
            <person name="Thomas C.G."/>
            <person name="Felde R.L."/>
            <person name="Korf I.F."/>
            <person name="Cutter A.D."/>
            <person name="Schartner C.M."/>
            <person name="Ralston E.J."/>
            <person name="Meyer B.J."/>
            <person name="Haag E.S."/>
        </authorList>
    </citation>
    <scope>NUCLEOTIDE SEQUENCE [LARGE SCALE GENOMIC DNA]</scope>
    <source>
        <strain evidence="3">JU1422</strain>
    </source>
</reference>
<evidence type="ECO:0000313" key="2">
    <source>
        <dbReference type="EMBL" id="PIC21165.1"/>
    </source>
</evidence>